<dbReference type="Gene3D" id="2.20.110.10">
    <property type="entry name" value="Histone H3 K4-specific methyltransferase SET7/9 N-terminal domain"/>
    <property type="match status" value="1"/>
</dbReference>
<evidence type="ECO:0000256" key="1">
    <source>
        <dbReference type="SAM" id="MobiDB-lite"/>
    </source>
</evidence>
<gene>
    <name evidence="2" type="ORF">VVAX_06466</name>
</gene>
<sequence>MAESAARGPSCGASAVMSWTAYSRPTLRSHHQPSMPIDAELNIAEIPYESGAIRFRYARVMAPDRTRWIRHGLFVAYHENGTVASEGQYVDGKEDGPWRDLHPNGQPAAEGRYSAGRQVGAWRFWKPDGTQEPIADYGE</sequence>
<protein>
    <recommendedName>
        <fullName evidence="3">MORN repeat variant</fullName>
    </recommendedName>
</protein>
<dbReference type="EMBL" id="LR743508">
    <property type="protein sequence ID" value="CAA2110206.1"/>
    <property type="molecule type" value="Genomic_DNA"/>
</dbReference>
<evidence type="ECO:0008006" key="3">
    <source>
        <dbReference type="Google" id="ProtNLM"/>
    </source>
</evidence>
<name>A0A679JVP6_VARPD</name>
<proteinExistence type="predicted"/>
<dbReference type="AlphaFoldDB" id="A0A679JVP6"/>
<feature type="region of interest" description="Disordered" evidence="1">
    <location>
        <begin position="89"/>
        <end position="111"/>
    </location>
</feature>
<feature type="compositionally biased region" description="Basic and acidic residues" evidence="1">
    <location>
        <begin position="91"/>
        <end position="102"/>
    </location>
</feature>
<evidence type="ECO:0000313" key="2">
    <source>
        <dbReference type="EMBL" id="CAA2110206.1"/>
    </source>
</evidence>
<reference evidence="2" key="1">
    <citation type="submission" date="2019-12" db="EMBL/GenBank/DDBJ databases">
        <authorList>
            <person name="Cremers G."/>
        </authorList>
    </citation>
    <scope>NUCLEOTIDE SEQUENCE</scope>
    <source>
        <strain evidence="2">Vvax</strain>
    </source>
</reference>
<dbReference type="InterPro" id="IPR011652">
    <property type="entry name" value="MORN_2"/>
</dbReference>
<dbReference type="SUPFAM" id="SSF82185">
    <property type="entry name" value="Histone H3 K4-specific methyltransferase SET7/9 N-terminal domain"/>
    <property type="match status" value="1"/>
</dbReference>
<dbReference type="Pfam" id="PF07661">
    <property type="entry name" value="MORN_2"/>
    <property type="match status" value="1"/>
</dbReference>
<organism evidence="2">
    <name type="scientific">Variovorax paradoxus</name>
    <dbReference type="NCBI Taxonomy" id="34073"/>
    <lineage>
        <taxon>Bacteria</taxon>
        <taxon>Pseudomonadati</taxon>
        <taxon>Pseudomonadota</taxon>
        <taxon>Betaproteobacteria</taxon>
        <taxon>Burkholderiales</taxon>
        <taxon>Comamonadaceae</taxon>
        <taxon>Variovorax</taxon>
    </lineage>
</organism>
<accession>A0A679JVP6</accession>